<feature type="domain" description="PB1" evidence="1">
    <location>
        <begin position="17"/>
        <end position="98"/>
    </location>
</feature>
<reference evidence="2 3" key="1">
    <citation type="journal article" date="2018" name="New Phytol.">
        <title>Phylogenomics of Endogonaceae and evolution of mycorrhizas within Mucoromycota.</title>
        <authorList>
            <person name="Chang Y."/>
            <person name="Desiro A."/>
            <person name="Na H."/>
            <person name="Sandor L."/>
            <person name="Lipzen A."/>
            <person name="Clum A."/>
            <person name="Barry K."/>
            <person name="Grigoriev I.V."/>
            <person name="Martin F.M."/>
            <person name="Stajich J.E."/>
            <person name="Smith M.E."/>
            <person name="Bonito G."/>
            <person name="Spatafora J.W."/>
        </authorList>
    </citation>
    <scope>NUCLEOTIDE SEQUENCE [LARGE SCALE GENOMIC DNA]</scope>
    <source>
        <strain evidence="2 3">GMNB39</strain>
    </source>
</reference>
<evidence type="ECO:0000313" key="2">
    <source>
        <dbReference type="EMBL" id="RUP42998.1"/>
    </source>
</evidence>
<evidence type="ECO:0000259" key="1">
    <source>
        <dbReference type="PROSITE" id="PS51745"/>
    </source>
</evidence>
<dbReference type="AlphaFoldDB" id="A0A433CWN2"/>
<sequence>MRPKYEDLRKVLLTSGDIIVKCKCAGEIRRIPINQSPTYDELCFMMRRLFRSKLSSNIDNLILRYTDDDGDLVSITDDLDISHAVAHNNVLKVTVFDKETIPLPPTEYDTIADRLGHLSLGRQNLTSLRAELTRVRDMVTEIL</sequence>
<dbReference type="InterPro" id="IPR033512">
    <property type="entry name" value="TFG"/>
</dbReference>
<dbReference type="SMART" id="SM00666">
    <property type="entry name" value="PB1"/>
    <property type="match status" value="1"/>
</dbReference>
<name>A0A433CWN2_9FUNG</name>
<dbReference type="PANTHER" id="PTHR15335:SF7">
    <property type="entry name" value="PROTEIN TFG"/>
    <property type="match status" value="1"/>
</dbReference>
<dbReference type="SUPFAM" id="SSF54277">
    <property type="entry name" value="CAD &amp; PB1 domains"/>
    <property type="match status" value="1"/>
</dbReference>
<dbReference type="GO" id="GO:0042802">
    <property type="term" value="F:identical protein binding"/>
    <property type="evidence" value="ECO:0007669"/>
    <property type="project" value="InterPro"/>
</dbReference>
<dbReference type="Gene3D" id="3.10.20.90">
    <property type="entry name" value="Phosphatidylinositol 3-kinase Catalytic Subunit, Chain A, domain 1"/>
    <property type="match status" value="1"/>
</dbReference>
<dbReference type="Proteomes" id="UP000268093">
    <property type="component" value="Unassembled WGS sequence"/>
</dbReference>
<dbReference type="InterPro" id="IPR053793">
    <property type="entry name" value="PB1-like"/>
</dbReference>
<evidence type="ECO:0000313" key="3">
    <source>
        <dbReference type="Proteomes" id="UP000268093"/>
    </source>
</evidence>
<organism evidence="2 3">
    <name type="scientific">Jimgerdemannia flammicorona</name>
    <dbReference type="NCBI Taxonomy" id="994334"/>
    <lineage>
        <taxon>Eukaryota</taxon>
        <taxon>Fungi</taxon>
        <taxon>Fungi incertae sedis</taxon>
        <taxon>Mucoromycota</taxon>
        <taxon>Mucoromycotina</taxon>
        <taxon>Endogonomycetes</taxon>
        <taxon>Endogonales</taxon>
        <taxon>Endogonaceae</taxon>
        <taxon>Jimgerdemannia</taxon>
    </lineage>
</organism>
<protein>
    <submittedName>
        <fullName evidence="2">Trk-fused protein</fullName>
    </submittedName>
</protein>
<comment type="caution">
    <text evidence="2">The sequence shown here is derived from an EMBL/GenBank/DDBJ whole genome shotgun (WGS) entry which is preliminary data.</text>
</comment>
<dbReference type="PANTHER" id="PTHR15335">
    <property type="entry name" value="PROTEIN TFG"/>
    <property type="match status" value="1"/>
</dbReference>
<dbReference type="EMBL" id="RBNI01011963">
    <property type="protein sequence ID" value="RUP42998.1"/>
    <property type="molecule type" value="Genomic_DNA"/>
</dbReference>
<dbReference type="PROSITE" id="PS51745">
    <property type="entry name" value="PB1"/>
    <property type="match status" value="1"/>
</dbReference>
<feature type="non-terminal residue" evidence="2">
    <location>
        <position position="143"/>
    </location>
</feature>
<keyword evidence="3" id="KW-1185">Reference proteome</keyword>
<dbReference type="Pfam" id="PF00564">
    <property type="entry name" value="PB1"/>
    <property type="match status" value="1"/>
</dbReference>
<gene>
    <name evidence="2" type="ORF">BC936DRAFT_137793</name>
</gene>
<dbReference type="InterPro" id="IPR000270">
    <property type="entry name" value="PB1_dom"/>
</dbReference>
<accession>A0A433CWN2</accession>
<dbReference type="OrthoDB" id="1594986at2759"/>
<proteinExistence type="predicted"/>
<dbReference type="GO" id="GO:0048208">
    <property type="term" value="P:COPII vesicle coating"/>
    <property type="evidence" value="ECO:0007669"/>
    <property type="project" value="InterPro"/>
</dbReference>
<dbReference type="GO" id="GO:0070971">
    <property type="term" value="C:endoplasmic reticulum exit site"/>
    <property type="evidence" value="ECO:0007669"/>
    <property type="project" value="TreeGrafter"/>
</dbReference>